<evidence type="ECO:0000313" key="1">
    <source>
        <dbReference type="EMBL" id="MDB9441391.1"/>
    </source>
</evidence>
<accession>A0ABT4ZPQ9</accession>
<dbReference type="EMBL" id="JAQMTI010000104">
    <property type="protein sequence ID" value="MDB9441391.1"/>
    <property type="molecule type" value="Genomic_DNA"/>
</dbReference>
<name>A0ABT4ZPQ9_9CYAN</name>
<reference evidence="1 2" key="1">
    <citation type="submission" date="2023-01" db="EMBL/GenBank/DDBJ databases">
        <title>Genomes from the Australian National Cyanobacteria Reference Collection.</title>
        <authorList>
            <person name="Willis A."/>
            <person name="Lee E.M.F."/>
        </authorList>
    </citation>
    <scope>NUCLEOTIDE SEQUENCE [LARGE SCALE GENOMIC DNA]</scope>
    <source>
        <strain evidence="1 2">CS-549</strain>
    </source>
</reference>
<keyword evidence="2" id="KW-1185">Reference proteome</keyword>
<gene>
    <name evidence="1" type="ORF">PN497_08470</name>
</gene>
<proteinExistence type="predicted"/>
<comment type="caution">
    <text evidence="1">The sequence shown here is derived from an EMBL/GenBank/DDBJ whole genome shotgun (WGS) entry which is preliminary data.</text>
</comment>
<dbReference type="Proteomes" id="UP001211711">
    <property type="component" value="Unassembled WGS sequence"/>
</dbReference>
<dbReference type="RefSeq" id="WP_272109914.1">
    <property type="nucleotide sequence ID" value="NZ_JAQMTI010000104.1"/>
</dbReference>
<evidence type="ECO:0000313" key="2">
    <source>
        <dbReference type="Proteomes" id="UP001211711"/>
    </source>
</evidence>
<sequence>MTESVQYITNTQGERIGVLLNMETYQQLTNLSCYTAKLYNPNILNSCGTGILPVPLIQIKCTTAYQQIQNY</sequence>
<organism evidence="1 2">
    <name type="scientific">Sphaerospermopsis kisseleviana CS-549</name>
    <dbReference type="NCBI Taxonomy" id="3021783"/>
    <lineage>
        <taxon>Bacteria</taxon>
        <taxon>Bacillati</taxon>
        <taxon>Cyanobacteriota</taxon>
        <taxon>Cyanophyceae</taxon>
        <taxon>Nostocales</taxon>
        <taxon>Aphanizomenonaceae</taxon>
        <taxon>Sphaerospermopsis</taxon>
        <taxon>Sphaerospermopsis kisseleviana</taxon>
    </lineage>
</organism>
<protein>
    <submittedName>
        <fullName evidence="1">Uncharacterized protein</fullName>
    </submittedName>
</protein>